<evidence type="ECO:0000256" key="6">
    <source>
        <dbReference type="ARBA" id="ARBA00022723"/>
    </source>
</evidence>
<dbReference type="KEGG" id="qsa:O6P43_020624"/>
<dbReference type="PANTHER" id="PTHR45977:SF4">
    <property type="entry name" value="RING-TYPE DOMAIN-CONTAINING PROTEIN"/>
    <property type="match status" value="1"/>
</dbReference>
<dbReference type="EC" id="2.3.2.27" evidence="3"/>
<keyword evidence="13" id="KW-0732">Signal</keyword>
<feature type="compositionally biased region" description="Low complexity" evidence="12">
    <location>
        <begin position="56"/>
        <end position="69"/>
    </location>
</feature>
<comment type="caution">
    <text evidence="14">The sequence shown here is derived from an EMBL/GenBank/DDBJ whole genome shotgun (WGS) entry which is preliminary data.</text>
</comment>
<keyword evidence="10" id="KW-1133">Transmembrane helix</keyword>
<evidence type="ECO:0000256" key="13">
    <source>
        <dbReference type="SAM" id="SignalP"/>
    </source>
</evidence>
<dbReference type="GO" id="GO:0006511">
    <property type="term" value="P:ubiquitin-dependent protein catabolic process"/>
    <property type="evidence" value="ECO:0007669"/>
    <property type="project" value="TreeGrafter"/>
</dbReference>
<evidence type="ECO:0000256" key="5">
    <source>
        <dbReference type="ARBA" id="ARBA00022692"/>
    </source>
</evidence>
<evidence type="ECO:0000256" key="7">
    <source>
        <dbReference type="ARBA" id="ARBA00022771"/>
    </source>
</evidence>
<keyword evidence="8" id="KW-0833">Ubl conjugation pathway</keyword>
<feature type="chain" id="PRO_5042213368" description="RING-type E3 ubiquitin transferase" evidence="13">
    <location>
        <begin position="16"/>
        <end position="131"/>
    </location>
</feature>
<evidence type="ECO:0000256" key="12">
    <source>
        <dbReference type="SAM" id="MobiDB-lite"/>
    </source>
</evidence>
<reference evidence="14" key="1">
    <citation type="journal article" date="2023" name="Science">
        <title>Elucidation of the pathway for biosynthesis of saponin adjuvants from the soapbark tree.</title>
        <authorList>
            <person name="Reed J."/>
            <person name="Orme A."/>
            <person name="El-Demerdash A."/>
            <person name="Owen C."/>
            <person name="Martin L.B.B."/>
            <person name="Misra R.C."/>
            <person name="Kikuchi S."/>
            <person name="Rejzek M."/>
            <person name="Martin A.C."/>
            <person name="Harkess A."/>
            <person name="Leebens-Mack J."/>
            <person name="Louveau T."/>
            <person name="Stephenson M.J."/>
            <person name="Osbourn A."/>
        </authorList>
    </citation>
    <scope>NUCLEOTIDE SEQUENCE</scope>
    <source>
        <strain evidence="14">S10</strain>
    </source>
</reference>
<dbReference type="GO" id="GO:0008270">
    <property type="term" value="F:zinc ion binding"/>
    <property type="evidence" value="ECO:0007669"/>
    <property type="project" value="UniProtKB-KW"/>
</dbReference>
<evidence type="ECO:0000256" key="10">
    <source>
        <dbReference type="ARBA" id="ARBA00022989"/>
    </source>
</evidence>
<evidence type="ECO:0000313" key="15">
    <source>
        <dbReference type="Proteomes" id="UP001163823"/>
    </source>
</evidence>
<keyword evidence="9" id="KW-0862">Zinc</keyword>
<keyword evidence="11" id="KW-0472">Membrane</keyword>
<evidence type="ECO:0000256" key="11">
    <source>
        <dbReference type="ARBA" id="ARBA00023136"/>
    </source>
</evidence>
<dbReference type="SUPFAM" id="SSF57850">
    <property type="entry name" value="RING/U-box"/>
    <property type="match status" value="1"/>
</dbReference>
<organism evidence="14 15">
    <name type="scientific">Quillaja saponaria</name>
    <name type="common">Soap bark tree</name>
    <dbReference type="NCBI Taxonomy" id="32244"/>
    <lineage>
        <taxon>Eukaryota</taxon>
        <taxon>Viridiplantae</taxon>
        <taxon>Streptophyta</taxon>
        <taxon>Embryophyta</taxon>
        <taxon>Tracheophyta</taxon>
        <taxon>Spermatophyta</taxon>
        <taxon>Magnoliopsida</taxon>
        <taxon>eudicotyledons</taxon>
        <taxon>Gunneridae</taxon>
        <taxon>Pentapetalae</taxon>
        <taxon>rosids</taxon>
        <taxon>fabids</taxon>
        <taxon>Fabales</taxon>
        <taxon>Quillajaceae</taxon>
        <taxon>Quillaja</taxon>
    </lineage>
</organism>
<evidence type="ECO:0000256" key="4">
    <source>
        <dbReference type="ARBA" id="ARBA00022679"/>
    </source>
</evidence>
<comment type="subcellular location">
    <subcellularLocation>
        <location evidence="2">Membrane</location>
        <topology evidence="2">Multi-pass membrane protein</topology>
    </subcellularLocation>
</comment>
<keyword evidence="4" id="KW-0808">Transferase</keyword>
<feature type="signal peptide" evidence="13">
    <location>
        <begin position="1"/>
        <end position="15"/>
    </location>
</feature>
<dbReference type="GO" id="GO:0061630">
    <property type="term" value="F:ubiquitin protein ligase activity"/>
    <property type="evidence" value="ECO:0007669"/>
    <property type="project" value="UniProtKB-EC"/>
</dbReference>
<keyword evidence="5" id="KW-0812">Transmembrane</keyword>
<dbReference type="EMBL" id="JARAOO010000008">
    <property type="protein sequence ID" value="KAJ7960137.1"/>
    <property type="molecule type" value="Genomic_DNA"/>
</dbReference>
<keyword evidence="7" id="KW-0863">Zinc-finger</keyword>
<gene>
    <name evidence="14" type="ORF">O6P43_020624</name>
</gene>
<comment type="catalytic activity">
    <reaction evidence="1">
        <text>S-ubiquitinyl-[E2 ubiquitin-conjugating enzyme]-L-cysteine + [acceptor protein]-L-lysine = [E2 ubiquitin-conjugating enzyme]-L-cysteine + N(6)-ubiquitinyl-[acceptor protein]-L-lysine.</text>
        <dbReference type="EC" id="2.3.2.27"/>
    </reaction>
</comment>
<protein>
    <recommendedName>
        <fullName evidence="3">RING-type E3 ubiquitin transferase</fullName>
        <ecNumber evidence="3">2.3.2.27</ecNumber>
    </recommendedName>
</protein>
<dbReference type="AlphaFoldDB" id="A0AAD7LLM4"/>
<evidence type="ECO:0000256" key="1">
    <source>
        <dbReference type="ARBA" id="ARBA00000900"/>
    </source>
</evidence>
<keyword evidence="6" id="KW-0479">Metal-binding</keyword>
<proteinExistence type="predicted"/>
<evidence type="ECO:0000256" key="2">
    <source>
        <dbReference type="ARBA" id="ARBA00004141"/>
    </source>
</evidence>
<dbReference type="GO" id="GO:0016567">
    <property type="term" value="P:protein ubiquitination"/>
    <property type="evidence" value="ECO:0007669"/>
    <property type="project" value="TreeGrafter"/>
</dbReference>
<evidence type="ECO:0000313" key="14">
    <source>
        <dbReference type="EMBL" id="KAJ7960137.1"/>
    </source>
</evidence>
<accession>A0AAD7LLM4</accession>
<dbReference type="GO" id="GO:0016020">
    <property type="term" value="C:membrane"/>
    <property type="evidence" value="ECO:0007669"/>
    <property type="project" value="UniProtKB-SubCell"/>
</dbReference>
<name>A0AAD7LLM4_QUISA</name>
<dbReference type="PANTHER" id="PTHR45977">
    <property type="entry name" value="TARGET OF ERK KINASE MPK-1"/>
    <property type="match status" value="1"/>
</dbReference>
<sequence length="131" mass="14204">MNVCLILLIHQSVHTARPVNSNSLTFLVTDYETLRALDQINALPVHKHKVACPQNAGSSMQQGSSSASSEKQHDTSNAVGNMKASEHELTCSVCLEQVNIGELLHSLPCLHQGSINDCSRCFSNSGFYCGF</sequence>
<keyword evidence="15" id="KW-1185">Reference proteome</keyword>
<dbReference type="Proteomes" id="UP001163823">
    <property type="component" value="Chromosome 8"/>
</dbReference>
<evidence type="ECO:0000256" key="8">
    <source>
        <dbReference type="ARBA" id="ARBA00022786"/>
    </source>
</evidence>
<evidence type="ECO:0000256" key="9">
    <source>
        <dbReference type="ARBA" id="ARBA00022833"/>
    </source>
</evidence>
<evidence type="ECO:0000256" key="3">
    <source>
        <dbReference type="ARBA" id="ARBA00012483"/>
    </source>
</evidence>
<feature type="region of interest" description="Disordered" evidence="12">
    <location>
        <begin position="54"/>
        <end position="79"/>
    </location>
</feature>